<dbReference type="AlphaFoldDB" id="A0A7V9A9H6"/>
<reference evidence="2 3" key="1">
    <citation type="submission" date="2020-05" db="EMBL/GenBank/DDBJ databases">
        <title>Bremerella alba sp. nov., a novel planctomycete isolated from the surface of the macroalga Fucus spiralis.</title>
        <authorList>
            <person name="Godinho O."/>
            <person name="Botelho R."/>
            <person name="Albuquerque L."/>
            <person name="Wiegand S."/>
            <person name="Da Costa M.S."/>
            <person name="Lobo-Da-Cunha A."/>
            <person name="Jogler C."/>
            <person name="Lage O.M."/>
        </authorList>
    </citation>
    <scope>NUCLEOTIDE SEQUENCE [LARGE SCALE GENOMIC DNA]</scope>
    <source>
        <strain evidence="2 3">FF15</strain>
    </source>
</reference>
<feature type="signal peptide" evidence="1">
    <location>
        <begin position="1"/>
        <end position="22"/>
    </location>
</feature>
<keyword evidence="1" id="KW-0732">Signal</keyword>
<evidence type="ECO:0000313" key="3">
    <source>
        <dbReference type="Proteomes" id="UP000551616"/>
    </source>
</evidence>
<sequence>MQVTNKMLGIFFLVALVSIATAEEPATSSADSLDSAAMEAVMAKLGAPGEPHKHLQAMVGKYKTTSNWILPGKGEESVDEGTAEFKSILGGRFVTQEFTSTYNGQPMEGFGILGYENAEQNFVGIWIDNMSTHILHTVGQLDEKTGVMTEKGTCSSPIGPMNFQMTTVPTEDGFVFTLSQVTGDTVTEMGKIKYVKQ</sequence>
<organism evidence="2 3">
    <name type="scientific">Bremerella alba</name>
    <dbReference type="NCBI Taxonomy" id="980252"/>
    <lineage>
        <taxon>Bacteria</taxon>
        <taxon>Pseudomonadati</taxon>
        <taxon>Planctomycetota</taxon>
        <taxon>Planctomycetia</taxon>
        <taxon>Pirellulales</taxon>
        <taxon>Pirellulaceae</taxon>
        <taxon>Bremerella</taxon>
    </lineage>
</organism>
<evidence type="ECO:0000313" key="2">
    <source>
        <dbReference type="EMBL" id="MBA2117171.1"/>
    </source>
</evidence>
<dbReference type="EMBL" id="JABRWO010000013">
    <property type="protein sequence ID" value="MBA2117171.1"/>
    <property type="molecule type" value="Genomic_DNA"/>
</dbReference>
<name>A0A7V9A9H6_9BACT</name>
<evidence type="ECO:0008006" key="4">
    <source>
        <dbReference type="Google" id="ProtNLM"/>
    </source>
</evidence>
<accession>A0A7V9A9H6</accession>
<dbReference type="Proteomes" id="UP000551616">
    <property type="component" value="Unassembled WGS sequence"/>
</dbReference>
<proteinExistence type="predicted"/>
<keyword evidence="3" id="KW-1185">Reference proteome</keyword>
<protein>
    <recommendedName>
        <fullName evidence="4">DUF1579 domain-containing protein</fullName>
    </recommendedName>
</protein>
<comment type="caution">
    <text evidence="2">The sequence shown here is derived from an EMBL/GenBank/DDBJ whole genome shotgun (WGS) entry which is preliminary data.</text>
</comment>
<dbReference type="Pfam" id="PF07617">
    <property type="entry name" value="DUF1579"/>
    <property type="match status" value="1"/>
</dbReference>
<feature type="chain" id="PRO_5031165397" description="DUF1579 domain-containing protein" evidence="1">
    <location>
        <begin position="23"/>
        <end position="197"/>
    </location>
</feature>
<dbReference type="RefSeq" id="WP_207398554.1">
    <property type="nucleotide sequence ID" value="NZ_JABRWO010000013.1"/>
</dbReference>
<dbReference type="InterPro" id="IPR011473">
    <property type="entry name" value="DUF1579"/>
</dbReference>
<evidence type="ECO:0000256" key="1">
    <source>
        <dbReference type="SAM" id="SignalP"/>
    </source>
</evidence>
<gene>
    <name evidence="2" type="ORF">HOV93_43670</name>
</gene>